<dbReference type="EMBL" id="QGTZ01000005">
    <property type="protein sequence ID" value="PWW40786.1"/>
    <property type="molecule type" value="Genomic_DNA"/>
</dbReference>
<dbReference type="Proteomes" id="UP000247078">
    <property type="component" value="Unassembled WGS sequence"/>
</dbReference>
<accession>A0A855YCY7</accession>
<dbReference type="RefSeq" id="WP_109999437.1">
    <property type="nucleotide sequence ID" value="NZ_QGTZ01000005.1"/>
</dbReference>
<evidence type="ECO:0000313" key="2">
    <source>
        <dbReference type="Proteomes" id="UP000247078"/>
    </source>
</evidence>
<protein>
    <submittedName>
        <fullName evidence="1">Uncharacterized protein</fullName>
    </submittedName>
</protein>
<name>A0A855YCY7_9BACL</name>
<proteinExistence type="predicted"/>
<dbReference type="AlphaFoldDB" id="A0A855YCY7"/>
<evidence type="ECO:0000313" key="1">
    <source>
        <dbReference type="EMBL" id="PWW40786.1"/>
    </source>
</evidence>
<reference evidence="1 2" key="1">
    <citation type="submission" date="2018-05" db="EMBL/GenBank/DDBJ databases">
        <title>Freshwater and sediment microbial communities from various areas in North America, analyzing microbe dynamics in response to fracking.</title>
        <authorList>
            <person name="Lamendella R."/>
        </authorList>
    </citation>
    <scope>NUCLEOTIDE SEQUENCE [LARGE SCALE GENOMIC DNA]</scope>
    <source>
        <strain evidence="1 2">DB-3</strain>
    </source>
</reference>
<comment type="caution">
    <text evidence="1">The sequence shown here is derived from an EMBL/GenBank/DDBJ whole genome shotgun (WGS) entry which is preliminary data.</text>
</comment>
<gene>
    <name evidence="1" type="ORF">DET56_10558</name>
</gene>
<organism evidence="1 2">
    <name type="scientific">Paenibacillus pabuli</name>
    <dbReference type="NCBI Taxonomy" id="1472"/>
    <lineage>
        <taxon>Bacteria</taxon>
        <taxon>Bacillati</taxon>
        <taxon>Bacillota</taxon>
        <taxon>Bacilli</taxon>
        <taxon>Bacillales</taxon>
        <taxon>Paenibacillaceae</taxon>
        <taxon>Paenibacillus</taxon>
    </lineage>
</organism>
<sequence length="103" mass="12390">MKVYKKQIRKMVIKDILFLYVVDEQAQDIIIRIFSNTYKSTFVEFVVPWEDTWDIFVYEPKLISNLIQHALEQGWDCRQKNNRMKFDNATSIIRVLMAKKEAL</sequence>